<evidence type="ECO:0000256" key="1">
    <source>
        <dbReference type="SAM" id="Phobius"/>
    </source>
</evidence>
<evidence type="ECO:0000313" key="4">
    <source>
        <dbReference type="EMBL" id="KRR15224.1"/>
    </source>
</evidence>
<feature type="domain" description="Ice-binding protein C-terminal" evidence="3">
    <location>
        <begin position="200"/>
        <end position="225"/>
    </location>
</feature>
<keyword evidence="1" id="KW-1133">Transmembrane helix</keyword>
<feature type="transmembrane region" description="Helical" evidence="1">
    <location>
        <begin position="205"/>
        <end position="222"/>
    </location>
</feature>
<evidence type="ECO:0000259" key="3">
    <source>
        <dbReference type="Pfam" id="PF07589"/>
    </source>
</evidence>
<name>A0A0R3M5E1_9BRAD</name>
<proteinExistence type="predicted"/>
<dbReference type="NCBIfam" id="NF035944">
    <property type="entry name" value="PEPxxWA-CTERM"/>
    <property type="match status" value="1"/>
</dbReference>
<keyword evidence="2" id="KW-0732">Signal</keyword>
<evidence type="ECO:0000256" key="2">
    <source>
        <dbReference type="SAM" id="SignalP"/>
    </source>
</evidence>
<gene>
    <name evidence="4" type="ORF">CQ14_28290</name>
</gene>
<dbReference type="NCBIfam" id="TIGR02595">
    <property type="entry name" value="PEP_CTERM"/>
    <property type="match status" value="1"/>
</dbReference>
<keyword evidence="1" id="KW-0812">Transmembrane</keyword>
<dbReference type="EMBL" id="LLYB01000135">
    <property type="protein sequence ID" value="KRR15224.1"/>
    <property type="molecule type" value="Genomic_DNA"/>
</dbReference>
<keyword evidence="1" id="KW-0472">Membrane</keyword>
<dbReference type="OrthoDB" id="8229827at2"/>
<accession>A0A0R3M5E1</accession>
<feature type="chain" id="PRO_5006443683" description="Ice-binding protein C-terminal domain-containing protein" evidence="2">
    <location>
        <begin position="36"/>
        <end position="234"/>
    </location>
</feature>
<feature type="signal peptide" evidence="2">
    <location>
        <begin position="1"/>
        <end position="35"/>
    </location>
</feature>
<organism evidence="4 5">
    <name type="scientific">Bradyrhizobium lablabi</name>
    <dbReference type="NCBI Taxonomy" id="722472"/>
    <lineage>
        <taxon>Bacteria</taxon>
        <taxon>Pseudomonadati</taxon>
        <taxon>Pseudomonadota</taxon>
        <taxon>Alphaproteobacteria</taxon>
        <taxon>Hyphomicrobiales</taxon>
        <taxon>Nitrobacteraceae</taxon>
        <taxon>Bradyrhizobium</taxon>
    </lineage>
</organism>
<dbReference type="AlphaFoldDB" id="A0A0R3M5E1"/>
<reference evidence="4 5" key="1">
    <citation type="submission" date="2014-03" db="EMBL/GenBank/DDBJ databases">
        <title>Bradyrhizobium valentinum sp. nov., isolated from effective nodules of Lupinus mariae-josephae, a lupine endemic of basic-lime soils in Eastern Spain.</title>
        <authorList>
            <person name="Duran D."/>
            <person name="Rey L."/>
            <person name="Navarro A."/>
            <person name="Busquets A."/>
            <person name="Imperial J."/>
            <person name="Ruiz-Argueso T."/>
        </authorList>
    </citation>
    <scope>NUCLEOTIDE SEQUENCE [LARGE SCALE GENOMIC DNA]</scope>
    <source>
        <strain evidence="4 5">CCBAU 23086</strain>
    </source>
</reference>
<sequence length="234" mass="24854">MNFSYWQELRMVKSNTLGAICILALTAGLSLPAHADIVMVPASSIQGDNVLFNDGTQTGTTVLGHTQSGTIVEFSGTTFGGGTTITANGGQARIEGTAEARLTSLNWHLVGGGTFNDLEFNINTVLNGRNGGGATSVNFTLYDDNLDPFAFNSYSLANGSNFFGFQGINGQSISSIYMTFIGGNGVQDVRQIRLEEVTAAVPEPSTWAMMILGFAGVGFMVYRRRGQGQALRRA</sequence>
<dbReference type="Proteomes" id="UP000051660">
    <property type="component" value="Unassembled WGS sequence"/>
</dbReference>
<dbReference type="Pfam" id="PF07589">
    <property type="entry name" value="PEP-CTERM"/>
    <property type="match status" value="1"/>
</dbReference>
<dbReference type="STRING" id="722472.SAMN05444321_6139"/>
<evidence type="ECO:0000313" key="5">
    <source>
        <dbReference type="Proteomes" id="UP000051660"/>
    </source>
</evidence>
<comment type="caution">
    <text evidence="4">The sequence shown here is derived from an EMBL/GenBank/DDBJ whole genome shotgun (WGS) entry which is preliminary data.</text>
</comment>
<protein>
    <recommendedName>
        <fullName evidence="3">Ice-binding protein C-terminal domain-containing protein</fullName>
    </recommendedName>
</protein>
<dbReference type="InterPro" id="IPR013424">
    <property type="entry name" value="Ice-binding_C"/>
</dbReference>